<accession>A0A1Y1WQH1</accession>
<dbReference type="EMBL" id="MCFG01000337">
    <property type="protein sequence ID" value="ORX75771.1"/>
    <property type="molecule type" value="Genomic_DNA"/>
</dbReference>
<evidence type="ECO:0000256" key="2">
    <source>
        <dbReference type="SAM" id="MobiDB-lite"/>
    </source>
</evidence>
<evidence type="ECO:0000313" key="4">
    <source>
        <dbReference type="Proteomes" id="UP000193944"/>
    </source>
</evidence>
<name>A0A1Y1WQH1_9FUNG</name>
<comment type="caution">
    <text evidence="3">The sequence shown here is derived from an EMBL/GenBank/DDBJ whole genome shotgun (WGS) entry which is preliminary data.</text>
</comment>
<dbReference type="STRING" id="1754192.A0A1Y1WQH1"/>
<organism evidence="3 4">
    <name type="scientific">Anaeromyces robustus</name>
    <dbReference type="NCBI Taxonomy" id="1754192"/>
    <lineage>
        <taxon>Eukaryota</taxon>
        <taxon>Fungi</taxon>
        <taxon>Fungi incertae sedis</taxon>
        <taxon>Chytridiomycota</taxon>
        <taxon>Chytridiomycota incertae sedis</taxon>
        <taxon>Neocallimastigomycetes</taxon>
        <taxon>Neocallimastigales</taxon>
        <taxon>Neocallimastigaceae</taxon>
        <taxon>Anaeromyces</taxon>
    </lineage>
</organism>
<reference evidence="3 4" key="2">
    <citation type="submission" date="2016-08" db="EMBL/GenBank/DDBJ databases">
        <title>Pervasive Adenine N6-methylation of Active Genes in Fungi.</title>
        <authorList>
            <consortium name="DOE Joint Genome Institute"/>
            <person name="Mondo S.J."/>
            <person name="Dannebaum R.O."/>
            <person name="Kuo R.C."/>
            <person name="Labutti K."/>
            <person name="Haridas S."/>
            <person name="Kuo A."/>
            <person name="Salamov A."/>
            <person name="Ahrendt S.R."/>
            <person name="Lipzen A."/>
            <person name="Sullivan W."/>
            <person name="Andreopoulos W.B."/>
            <person name="Clum A."/>
            <person name="Lindquist E."/>
            <person name="Daum C."/>
            <person name="Ramamoorthy G.K."/>
            <person name="Gryganskyi A."/>
            <person name="Culley D."/>
            <person name="Magnuson J.K."/>
            <person name="James T.Y."/>
            <person name="O'Malley M.A."/>
            <person name="Stajich J.E."/>
            <person name="Spatafora J.W."/>
            <person name="Visel A."/>
            <person name="Grigoriev I.V."/>
        </authorList>
    </citation>
    <scope>NUCLEOTIDE SEQUENCE [LARGE SCALE GENOMIC DNA]</scope>
    <source>
        <strain evidence="3 4">S4</strain>
    </source>
</reference>
<dbReference type="PANTHER" id="PTHR15665">
    <property type="entry name" value="ASTEROID PROTEIN"/>
    <property type="match status" value="1"/>
</dbReference>
<dbReference type="Gene3D" id="3.40.50.1010">
    <property type="entry name" value="5'-nuclease"/>
    <property type="match status" value="1"/>
</dbReference>
<reference evidence="3 4" key="1">
    <citation type="submission" date="2016-08" db="EMBL/GenBank/DDBJ databases">
        <title>A Parts List for Fungal Cellulosomes Revealed by Comparative Genomics.</title>
        <authorList>
            <consortium name="DOE Joint Genome Institute"/>
            <person name="Haitjema C.H."/>
            <person name="Gilmore S.P."/>
            <person name="Henske J.K."/>
            <person name="Solomon K.V."/>
            <person name="De Groot R."/>
            <person name="Kuo A."/>
            <person name="Mondo S.J."/>
            <person name="Salamov A.A."/>
            <person name="Labutti K."/>
            <person name="Zhao Z."/>
            <person name="Chiniquy J."/>
            <person name="Barry K."/>
            <person name="Brewer H.M."/>
            <person name="Purvine S.O."/>
            <person name="Wright A.T."/>
            <person name="Boxma B."/>
            <person name="Van Alen T."/>
            <person name="Hackstein J.H."/>
            <person name="Baker S.E."/>
            <person name="Grigoriev I.V."/>
            <person name="O'Malley M.A."/>
        </authorList>
    </citation>
    <scope>NUCLEOTIDE SEQUENCE [LARGE SCALE GENOMIC DNA]</scope>
    <source>
        <strain evidence="3 4">S4</strain>
    </source>
</reference>
<dbReference type="InterPro" id="IPR029060">
    <property type="entry name" value="PIN-like_dom_sf"/>
</dbReference>
<dbReference type="SUPFAM" id="SSF88723">
    <property type="entry name" value="PIN domain-like"/>
    <property type="match status" value="1"/>
</dbReference>
<keyword evidence="4" id="KW-1185">Reference proteome</keyword>
<evidence type="ECO:0000313" key="3">
    <source>
        <dbReference type="EMBL" id="ORX75771.1"/>
    </source>
</evidence>
<dbReference type="InterPro" id="IPR026832">
    <property type="entry name" value="Asteroid"/>
</dbReference>
<proteinExistence type="inferred from homology"/>
<protein>
    <submittedName>
        <fullName evidence="3">Uncharacterized protein</fullName>
    </submittedName>
</protein>
<comment type="similarity">
    <text evidence="1">Belongs to the asteroid family.</text>
</comment>
<dbReference type="PANTHER" id="PTHR15665:SF1">
    <property type="entry name" value="PROTEIN ASTEROID HOMOLOG 1"/>
    <property type="match status" value="1"/>
</dbReference>
<evidence type="ECO:0000256" key="1">
    <source>
        <dbReference type="ARBA" id="ARBA00007398"/>
    </source>
</evidence>
<feature type="region of interest" description="Disordered" evidence="2">
    <location>
        <begin position="14"/>
        <end position="39"/>
    </location>
</feature>
<sequence>MVYYGNNFYNETVKRTKKQQKGSVSSPVDEQENSSVSNEIINNDYNQKNLINIPKAYRFFKQRKLTEYESSSKIYSKSELEKHIQRAWKNSPENPINQITIKENIDLTTKISLKKINYNKRNNIRSIIHNMGVKKLTAFVSKNIKLLNQKWFINNGEYSKLINIKKKLSSSEKSGSTVTTDGKLNLIVDANAFFYFMSNQLNWFVFDNLEFFKLLQKYLLYLLAIDNLGKLIFVFDGMDTLMKIDTNINRAKERVKSIKNFYKKIIHFDSKLKRAFFKPSKVCAVPIIRIAYAQYLFDASEFYEKLEVKLSLFEADSDIANLANKYNGYVISSDSDFYIYDVPGYISIDSIRFPKNYKNSKNNNNKKGDKKNNKNYINEDNNDNKIICYQLYKNEFLTQYIGIPKELLPVFATLCSNDYISIGNYRNLSNQINFYKCNHEETRAIENELYKKIINLILDLCDNMNETSFNNSQQKQEWVIKKFFEMKQKDDNEEEFKKDFMDSINEYTLKYLPENKAEEICNEILESYFSGKIYETLLNVIYNHHFKCTQYFENLNKRECWNVTDTLRKKVYSLLFKRNIKYFNNNKNLPDKYEITEFITRNGTVINDLINIKIDQNEPFPDSINECYDLYLNIFNSNQETIKKLPYYLIPIVVTLRYYLMVKCKDNLFIPKENDNTYTDFLNRNHYEIKKEIKKDLNSDTKKEDTILHYYDFQALIASCVGALTFTYLNINTFNITKPLSSNRRIRKTISSLKNSLNQISDQFNSLSLSTSYSTKIENNIKENVKFQNCNNINDMLVNHKSRTILLKNRWNPRLIQEHLTDFDNGVQVYAEFLNVLIWNSNIFQTLRFTNELKDFGLLFTMYHYVWEESFYSMIEYFKTKDISTIYNELFIAVYAKNYAKEYIKYLCDVYNTILKAILS</sequence>
<gene>
    <name evidence="3" type="ORF">BCR32DRAFT_296678</name>
</gene>
<dbReference type="Proteomes" id="UP000193944">
    <property type="component" value="Unassembled WGS sequence"/>
</dbReference>
<dbReference type="OrthoDB" id="2107847at2759"/>
<dbReference type="AlphaFoldDB" id="A0A1Y1WQH1"/>